<dbReference type="EMBL" id="MN738987">
    <property type="protein sequence ID" value="QHT34136.1"/>
    <property type="molecule type" value="Genomic_DNA"/>
</dbReference>
<proteinExistence type="predicted"/>
<evidence type="ECO:0000313" key="2">
    <source>
        <dbReference type="EMBL" id="QHT34136.1"/>
    </source>
</evidence>
<sequence>MADYSIYIFHVFFVAPMLILTGIYHDSPKFPEFVWHLFIILGVGVMFYHAWKMYKLYKIANSKTAF</sequence>
<keyword evidence="1" id="KW-0812">Transmembrane</keyword>
<accession>A0A6C0EY87</accession>
<feature type="transmembrane region" description="Helical" evidence="1">
    <location>
        <begin position="7"/>
        <end position="27"/>
    </location>
</feature>
<feature type="transmembrane region" description="Helical" evidence="1">
    <location>
        <begin position="33"/>
        <end position="51"/>
    </location>
</feature>
<keyword evidence="1" id="KW-0472">Membrane</keyword>
<keyword evidence="1" id="KW-1133">Transmembrane helix</keyword>
<reference evidence="2" key="1">
    <citation type="journal article" date="2020" name="Nature">
        <title>Giant virus diversity and host interactions through global metagenomics.</title>
        <authorList>
            <person name="Schulz F."/>
            <person name="Roux S."/>
            <person name="Paez-Espino D."/>
            <person name="Jungbluth S."/>
            <person name="Walsh D.A."/>
            <person name="Denef V.J."/>
            <person name="McMahon K.D."/>
            <person name="Konstantinidis K.T."/>
            <person name="Eloe-Fadrosh E.A."/>
            <person name="Kyrpides N.C."/>
            <person name="Woyke T."/>
        </authorList>
    </citation>
    <scope>NUCLEOTIDE SEQUENCE</scope>
    <source>
        <strain evidence="2">GVMAG-M-3300009161-52</strain>
    </source>
</reference>
<evidence type="ECO:0000256" key="1">
    <source>
        <dbReference type="SAM" id="Phobius"/>
    </source>
</evidence>
<dbReference type="AlphaFoldDB" id="A0A6C0EY87"/>
<protein>
    <submittedName>
        <fullName evidence="2">Uncharacterized protein</fullName>
    </submittedName>
</protein>
<organism evidence="2">
    <name type="scientific">viral metagenome</name>
    <dbReference type="NCBI Taxonomy" id="1070528"/>
    <lineage>
        <taxon>unclassified sequences</taxon>
        <taxon>metagenomes</taxon>
        <taxon>organismal metagenomes</taxon>
    </lineage>
</organism>
<name>A0A6C0EY87_9ZZZZ</name>